<dbReference type="Proteomes" id="UP000887560">
    <property type="component" value="Unplaced"/>
</dbReference>
<sequence>MLNRRSLRVYWTLMEEKFVVSYATESNPFDDTLLTTWISGDASIAIRIWWNSTSSTGVKPAFGQKSSAFTTFRK</sequence>
<evidence type="ECO:0000313" key="2">
    <source>
        <dbReference type="WBParaSite" id="scf7180000423946.g11900"/>
    </source>
</evidence>
<evidence type="ECO:0000313" key="1">
    <source>
        <dbReference type="Proteomes" id="UP000887560"/>
    </source>
</evidence>
<proteinExistence type="predicted"/>
<name>A0A915P507_9BILA</name>
<dbReference type="AlphaFoldDB" id="A0A915P507"/>
<dbReference type="WBParaSite" id="scf7180000423946.g11900">
    <property type="protein sequence ID" value="scf7180000423946.g11900"/>
    <property type="gene ID" value="scf7180000423946.g11900"/>
</dbReference>
<reference evidence="2" key="1">
    <citation type="submission" date="2022-11" db="UniProtKB">
        <authorList>
            <consortium name="WormBaseParasite"/>
        </authorList>
    </citation>
    <scope>IDENTIFICATION</scope>
</reference>
<accession>A0A915P507</accession>
<protein>
    <submittedName>
        <fullName evidence="2">Uncharacterized protein</fullName>
    </submittedName>
</protein>
<organism evidence="1 2">
    <name type="scientific">Meloidogyne floridensis</name>
    <dbReference type="NCBI Taxonomy" id="298350"/>
    <lineage>
        <taxon>Eukaryota</taxon>
        <taxon>Metazoa</taxon>
        <taxon>Ecdysozoa</taxon>
        <taxon>Nematoda</taxon>
        <taxon>Chromadorea</taxon>
        <taxon>Rhabditida</taxon>
        <taxon>Tylenchina</taxon>
        <taxon>Tylenchomorpha</taxon>
        <taxon>Tylenchoidea</taxon>
        <taxon>Meloidogynidae</taxon>
        <taxon>Meloidogyninae</taxon>
        <taxon>Meloidogyne</taxon>
    </lineage>
</organism>
<keyword evidence="1" id="KW-1185">Reference proteome</keyword>